<dbReference type="Pfam" id="PF06749">
    <property type="entry name" value="DUF1218"/>
    <property type="match status" value="1"/>
</dbReference>
<evidence type="ECO:0000313" key="10">
    <source>
        <dbReference type="RefSeq" id="XP_020096529.1"/>
    </source>
</evidence>
<comment type="similarity">
    <text evidence="6">Belongs to the DESIGUAL family.</text>
</comment>
<reference evidence="10" key="2">
    <citation type="submission" date="2025-08" db="UniProtKB">
        <authorList>
            <consortium name="RefSeq"/>
        </authorList>
    </citation>
    <scope>IDENTIFICATION</scope>
    <source>
        <tissue evidence="10">Leaf</tissue>
    </source>
</reference>
<gene>
    <name evidence="10" type="primary">LOC109715777</name>
</gene>
<keyword evidence="4 8" id="KW-1133">Transmembrane helix</keyword>
<keyword evidence="2 8" id="KW-0812">Transmembrane</keyword>
<evidence type="ECO:0000256" key="5">
    <source>
        <dbReference type="ARBA" id="ARBA00023136"/>
    </source>
</evidence>
<dbReference type="RefSeq" id="XP_020096529.1">
    <property type="nucleotide sequence ID" value="XM_020240940.1"/>
</dbReference>
<evidence type="ECO:0000256" key="8">
    <source>
        <dbReference type="SAM" id="Phobius"/>
    </source>
</evidence>
<dbReference type="InterPro" id="IPR052222">
    <property type="entry name" value="DESIGUAL"/>
</dbReference>
<dbReference type="PROSITE" id="PS51257">
    <property type="entry name" value="PROKAR_LIPOPROTEIN"/>
    <property type="match status" value="1"/>
</dbReference>
<dbReference type="InterPro" id="IPR009606">
    <property type="entry name" value="DEAL/Modifying_wall_lignin1/2"/>
</dbReference>
<evidence type="ECO:0000256" key="6">
    <source>
        <dbReference type="ARBA" id="ARBA00029467"/>
    </source>
</evidence>
<dbReference type="OrthoDB" id="1877293at2759"/>
<proteinExistence type="inferred from homology"/>
<evidence type="ECO:0000256" key="2">
    <source>
        <dbReference type="ARBA" id="ARBA00022692"/>
    </source>
</evidence>
<reference evidence="9" key="1">
    <citation type="journal article" date="2015" name="Nat. Genet.">
        <title>The pineapple genome and the evolution of CAM photosynthesis.</title>
        <authorList>
            <person name="Ming R."/>
            <person name="VanBuren R."/>
            <person name="Wai C.M."/>
            <person name="Tang H."/>
            <person name="Schatz M.C."/>
            <person name="Bowers J.E."/>
            <person name="Lyons E."/>
            <person name="Wang M.L."/>
            <person name="Chen J."/>
            <person name="Biggers E."/>
            <person name="Zhang J."/>
            <person name="Huang L."/>
            <person name="Zhang L."/>
            <person name="Miao W."/>
            <person name="Zhang J."/>
            <person name="Ye Z."/>
            <person name="Miao C."/>
            <person name="Lin Z."/>
            <person name="Wang H."/>
            <person name="Zhou H."/>
            <person name="Yim W.C."/>
            <person name="Priest H.D."/>
            <person name="Zheng C."/>
            <person name="Woodhouse M."/>
            <person name="Edger P.P."/>
            <person name="Guyot R."/>
            <person name="Guo H.B."/>
            <person name="Guo H."/>
            <person name="Zheng G."/>
            <person name="Singh R."/>
            <person name="Sharma A."/>
            <person name="Min X."/>
            <person name="Zheng Y."/>
            <person name="Lee H."/>
            <person name="Gurtowski J."/>
            <person name="Sedlazeck F.J."/>
            <person name="Harkess A."/>
            <person name="McKain M.R."/>
            <person name="Liao Z."/>
            <person name="Fang J."/>
            <person name="Liu J."/>
            <person name="Zhang X."/>
            <person name="Zhang Q."/>
            <person name="Hu W."/>
            <person name="Qin Y."/>
            <person name="Wang K."/>
            <person name="Chen L.Y."/>
            <person name="Shirley N."/>
            <person name="Lin Y.R."/>
            <person name="Liu L.Y."/>
            <person name="Hernandez A.G."/>
            <person name="Wright C.L."/>
            <person name="Bulone V."/>
            <person name="Tuskan G.A."/>
            <person name="Heath K."/>
            <person name="Zee F."/>
            <person name="Moore P.H."/>
            <person name="Sunkar R."/>
            <person name="Leebens-Mack J.H."/>
            <person name="Mockler T."/>
            <person name="Bennetzen J.L."/>
            <person name="Freeling M."/>
            <person name="Sankoff D."/>
            <person name="Paterson A.H."/>
            <person name="Zhu X."/>
            <person name="Yang X."/>
            <person name="Smith J.A."/>
            <person name="Cushman J.C."/>
            <person name="Paull R.E."/>
            <person name="Yu Q."/>
        </authorList>
    </citation>
    <scope>NUCLEOTIDE SEQUENCE [LARGE SCALE GENOMIC DNA]</scope>
    <source>
        <strain evidence="9">cv. F153</strain>
    </source>
</reference>
<dbReference type="GO" id="GO:0012505">
    <property type="term" value="C:endomembrane system"/>
    <property type="evidence" value="ECO:0007669"/>
    <property type="project" value="UniProtKB-SubCell"/>
</dbReference>
<dbReference type="GeneID" id="109715777"/>
<feature type="transmembrane region" description="Helical" evidence="8">
    <location>
        <begin position="158"/>
        <end position="180"/>
    </location>
</feature>
<comment type="subcellular location">
    <subcellularLocation>
        <location evidence="1">Endomembrane system</location>
        <topology evidence="1">Multi-pass membrane protein</topology>
    </subcellularLocation>
</comment>
<evidence type="ECO:0000256" key="7">
    <source>
        <dbReference type="SAM" id="MobiDB-lite"/>
    </source>
</evidence>
<dbReference type="Proteomes" id="UP000515123">
    <property type="component" value="Linkage group 9"/>
</dbReference>
<feature type="transmembrane region" description="Helical" evidence="8">
    <location>
        <begin position="62"/>
        <end position="85"/>
    </location>
</feature>
<keyword evidence="5 8" id="KW-0472">Membrane</keyword>
<keyword evidence="3" id="KW-0732">Signal</keyword>
<feature type="region of interest" description="Disordered" evidence="7">
    <location>
        <begin position="191"/>
        <end position="215"/>
    </location>
</feature>
<sequence length="215" mass="22249">MEEKKLGHWRTAVCAIAALLCTAAFSCCLAAEFKKAKVRAAAGPAEDMKVDGSLCSLPSSPAFGLGVAAIACLSLAQIVGTSAAATRLCSYQGFGCCNDHDHDHKSDKGSRFTSVGLLLLSWISFGMAVVMLSAASSMNNGQAYGEGWMDGDCYVVKNGVYGGAAALAILTALLTFGFTFSTRPSTAASSVNNSINYNNSSNSPSNNKSRGRSST</sequence>
<evidence type="ECO:0000256" key="3">
    <source>
        <dbReference type="ARBA" id="ARBA00022729"/>
    </source>
</evidence>
<protein>
    <submittedName>
        <fullName evidence="10">Uncharacterized protein LOC109715777 isoform X1</fullName>
    </submittedName>
</protein>
<evidence type="ECO:0000256" key="4">
    <source>
        <dbReference type="ARBA" id="ARBA00022989"/>
    </source>
</evidence>
<accession>A0A6P5FKQ3</accession>
<feature type="transmembrane region" description="Helical" evidence="8">
    <location>
        <begin position="115"/>
        <end position="138"/>
    </location>
</feature>
<evidence type="ECO:0000313" key="9">
    <source>
        <dbReference type="Proteomes" id="UP000515123"/>
    </source>
</evidence>
<dbReference type="AlphaFoldDB" id="A0A6P5FKQ3"/>
<keyword evidence="9" id="KW-1185">Reference proteome</keyword>
<evidence type="ECO:0000256" key="1">
    <source>
        <dbReference type="ARBA" id="ARBA00004127"/>
    </source>
</evidence>
<organism evidence="9 10">
    <name type="scientific">Ananas comosus</name>
    <name type="common">Pineapple</name>
    <name type="synonym">Ananas ananas</name>
    <dbReference type="NCBI Taxonomy" id="4615"/>
    <lineage>
        <taxon>Eukaryota</taxon>
        <taxon>Viridiplantae</taxon>
        <taxon>Streptophyta</taxon>
        <taxon>Embryophyta</taxon>
        <taxon>Tracheophyta</taxon>
        <taxon>Spermatophyta</taxon>
        <taxon>Magnoliopsida</taxon>
        <taxon>Liliopsida</taxon>
        <taxon>Poales</taxon>
        <taxon>Bromeliaceae</taxon>
        <taxon>Bromelioideae</taxon>
        <taxon>Ananas</taxon>
    </lineage>
</organism>
<dbReference type="PANTHER" id="PTHR31769">
    <property type="entry name" value="OS07G0462200 PROTEIN-RELATED"/>
    <property type="match status" value="1"/>
</dbReference>
<name>A0A6P5FKQ3_ANACO</name>